<name>A0AAW6H0E2_BACUN</name>
<reference evidence="2" key="1">
    <citation type="submission" date="2022-10" db="EMBL/GenBank/DDBJ databases">
        <title>Human gut microbiome strain richness.</title>
        <authorList>
            <person name="Chen-Liaw A."/>
        </authorList>
    </citation>
    <scope>NUCLEOTIDE SEQUENCE</scope>
    <source>
        <strain evidence="2">1001713st1_F9_1001713B170221_170320</strain>
    </source>
</reference>
<keyword evidence="1" id="KW-0812">Transmembrane</keyword>
<dbReference type="Proteomes" id="UP001222603">
    <property type="component" value="Unassembled WGS sequence"/>
</dbReference>
<dbReference type="EMBL" id="JAQNSI010000106">
    <property type="protein sequence ID" value="MDC1899717.1"/>
    <property type="molecule type" value="Genomic_DNA"/>
</dbReference>
<keyword evidence="1" id="KW-0472">Membrane</keyword>
<gene>
    <name evidence="2" type="ORF">POZ10_03670</name>
</gene>
<comment type="caution">
    <text evidence="2">The sequence shown here is derived from an EMBL/GenBank/DDBJ whole genome shotgun (WGS) entry which is preliminary data.</text>
</comment>
<feature type="transmembrane region" description="Helical" evidence="1">
    <location>
        <begin position="20"/>
        <end position="40"/>
    </location>
</feature>
<dbReference type="AlphaFoldDB" id="A0AAW6H0E2"/>
<keyword evidence="1" id="KW-1133">Transmembrane helix</keyword>
<feature type="non-terminal residue" evidence="2">
    <location>
        <position position="1"/>
    </location>
</feature>
<protein>
    <submittedName>
        <fullName evidence="2">Uncharacterized protein</fullName>
    </submittedName>
</protein>
<accession>A0AAW6H0E2</accession>
<sequence>VFYKQRMISVVFLKNRYYSPFLLPKTILIFGLFRIFVHGYKSLKHNGKKKEIIDREIPVQVTPPQTGGRAFIPVS</sequence>
<dbReference type="RefSeq" id="WP_272201653.1">
    <property type="nucleotide sequence ID" value="NZ_JAQNSI010000106.1"/>
</dbReference>
<evidence type="ECO:0000313" key="3">
    <source>
        <dbReference type="Proteomes" id="UP001222603"/>
    </source>
</evidence>
<evidence type="ECO:0000313" key="2">
    <source>
        <dbReference type="EMBL" id="MDC1899717.1"/>
    </source>
</evidence>
<proteinExistence type="predicted"/>
<evidence type="ECO:0000256" key="1">
    <source>
        <dbReference type="SAM" id="Phobius"/>
    </source>
</evidence>
<organism evidence="2 3">
    <name type="scientific">Bacteroides uniformis</name>
    <dbReference type="NCBI Taxonomy" id="820"/>
    <lineage>
        <taxon>Bacteria</taxon>
        <taxon>Pseudomonadati</taxon>
        <taxon>Bacteroidota</taxon>
        <taxon>Bacteroidia</taxon>
        <taxon>Bacteroidales</taxon>
        <taxon>Bacteroidaceae</taxon>
        <taxon>Bacteroides</taxon>
    </lineage>
</organism>